<gene>
    <name evidence="2" type="ordered locus">Bcep1808_7284</name>
</gene>
<evidence type="ECO:0000313" key="2">
    <source>
        <dbReference type="EMBL" id="ABO60162.1"/>
    </source>
</evidence>
<evidence type="ECO:0008006" key="4">
    <source>
        <dbReference type="Google" id="ProtNLM"/>
    </source>
</evidence>
<dbReference type="AlphaFoldDB" id="A4JV59"/>
<dbReference type="KEGG" id="bvi:Bcep1808_7284"/>
<keyword evidence="2" id="KW-0614">Plasmid</keyword>
<proteinExistence type="predicted"/>
<dbReference type="Proteomes" id="UP000002287">
    <property type="component" value="Plasmid pBVIE02"/>
</dbReference>
<reference evidence="2 3" key="1">
    <citation type="submission" date="2007-03" db="EMBL/GenBank/DDBJ databases">
        <title>Complete sequence of plasmid pBVIE02 of Burkholderia vietnamiensis G4.</title>
        <authorList>
            <consortium name="US DOE Joint Genome Institute"/>
            <person name="Copeland A."/>
            <person name="Lucas S."/>
            <person name="Lapidus A."/>
            <person name="Barry K."/>
            <person name="Detter J.C."/>
            <person name="Glavina del Rio T."/>
            <person name="Hammon N."/>
            <person name="Israni S."/>
            <person name="Dalin E."/>
            <person name="Tice H."/>
            <person name="Pitluck S."/>
            <person name="Chain P."/>
            <person name="Malfatti S."/>
            <person name="Shin M."/>
            <person name="Vergez L."/>
            <person name="Schmutz J."/>
            <person name="Larimer F."/>
            <person name="Land M."/>
            <person name="Hauser L."/>
            <person name="Kyrpides N."/>
            <person name="Tiedje J."/>
            <person name="Richardson P."/>
        </authorList>
    </citation>
    <scope>NUCLEOTIDE SEQUENCE [LARGE SCALE GENOMIC DNA]</scope>
    <source>
        <strain evidence="3">G4 / LMG 22486</strain>
        <plasmid evidence="2 3">pBVIE02</plasmid>
    </source>
</reference>
<accession>A4JV59</accession>
<dbReference type="EMBL" id="CP000618">
    <property type="protein sequence ID" value="ABO60162.1"/>
    <property type="molecule type" value="Genomic_DNA"/>
</dbReference>
<feature type="transmembrane region" description="Helical" evidence="1">
    <location>
        <begin position="31"/>
        <end position="51"/>
    </location>
</feature>
<geneLocation type="plasmid" evidence="2 3">
    <name>pBVIE02</name>
</geneLocation>
<protein>
    <recommendedName>
        <fullName evidence="4">Transmembrane protein</fullName>
    </recommendedName>
</protein>
<evidence type="ECO:0000256" key="1">
    <source>
        <dbReference type="SAM" id="Phobius"/>
    </source>
</evidence>
<sequence length="111" mass="12376">MYAAVCAGPDRSRHPSGEEVMGMKPYWKTGVVLALTLAVGYTVCAVLYAAWPSLGIDFLNAMFHGLDFHKIDTGEPFTLRMFVYPFVVFVVWGFAVGTLFAWISNLLYSEQ</sequence>
<keyword evidence="1" id="KW-1133">Transmembrane helix</keyword>
<keyword evidence="1" id="KW-0472">Membrane</keyword>
<dbReference type="InterPro" id="IPR044020">
    <property type="entry name" value="DUF5676"/>
</dbReference>
<dbReference type="HOGENOM" id="CLU_187685_0_0_4"/>
<keyword evidence="1" id="KW-0812">Transmembrane</keyword>
<feature type="transmembrane region" description="Helical" evidence="1">
    <location>
        <begin position="82"/>
        <end position="108"/>
    </location>
</feature>
<organism evidence="2 3">
    <name type="scientific">Burkholderia vietnamiensis (strain G4 / LMG 22486)</name>
    <name type="common">Burkholderia cepacia (strain R1808)</name>
    <dbReference type="NCBI Taxonomy" id="269482"/>
    <lineage>
        <taxon>Bacteria</taxon>
        <taxon>Pseudomonadati</taxon>
        <taxon>Pseudomonadota</taxon>
        <taxon>Betaproteobacteria</taxon>
        <taxon>Burkholderiales</taxon>
        <taxon>Burkholderiaceae</taxon>
        <taxon>Burkholderia</taxon>
        <taxon>Burkholderia cepacia complex</taxon>
    </lineage>
</organism>
<dbReference type="Pfam" id="PF18926">
    <property type="entry name" value="DUF5676"/>
    <property type="match status" value="1"/>
</dbReference>
<evidence type="ECO:0000313" key="3">
    <source>
        <dbReference type="Proteomes" id="UP000002287"/>
    </source>
</evidence>
<name>A4JV59_BURVG</name>